<keyword evidence="5 8" id="KW-0812">Transmembrane</keyword>
<keyword evidence="4" id="KW-1003">Cell membrane</keyword>
<evidence type="ECO:0000256" key="2">
    <source>
        <dbReference type="ARBA" id="ARBA00005658"/>
    </source>
</evidence>
<feature type="transmembrane region" description="Helical" evidence="8">
    <location>
        <begin position="419"/>
        <end position="439"/>
    </location>
</feature>
<reference evidence="9 10" key="1">
    <citation type="submission" date="2012-05" db="EMBL/GenBank/DDBJ databases">
        <authorList>
            <person name="Weinstock G."/>
            <person name="Sodergren E."/>
            <person name="Lobos E.A."/>
            <person name="Fulton L."/>
            <person name="Fulton R."/>
            <person name="Courtney L."/>
            <person name="Fronick C."/>
            <person name="O'Laughlin M."/>
            <person name="Godfrey J."/>
            <person name="Wilson R.M."/>
            <person name="Miner T."/>
            <person name="Farmer C."/>
            <person name="Delehaunty K."/>
            <person name="Cordes M."/>
            <person name="Minx P."/>
            <person name="Tomlinson C."/>
            <person name="Chen J."/>
            <person name="Wollam A."/>
            <person name="Pepin K.H."/>
            <person name="Bhonagiri V."/>
            <person name="Zhang X."/>
            <person name="Suruliraj S."/>
            <person name="Warren W."/>
            <person name="Mitreva M."/>
            <person name="Mardis E.R."/>
            <person name="Wilson R.K."/>
        </authorList>
    </citation>
    <scope>NUCLEOTIDE SEQUENCE [LARGE SCALE GENOMIC DNA]</scope>
    <source>
        <strain evidence="9 10">F0235</strain>
    </source>
</reference>
<comment type="subcellular location">
    <subcellularLocation>
        <location evidence="1">Cell membrane</location>
        <topology evidence="1">Multi-pass membrane protein</topology>
    </subcellularLocation>
</comment>
<sequence length="664" mass="73033">MAGDSAERTLVGVTTWIATNLGWFYILTATIIVVFVLFIGLSQSGKIRLGPDHSRPQFRLFSWAAMLFAAGIGVDLMFFAVAEPVTQYYTPPVGPGETREAAEQAVVWALFHYGITGWAMYALMGLAFGYYAYRLNMPLAIRSALYPLIGKRAQGPVGDAVDVAAMLGTVFGIAASLGIGVVQLNYGMKVMFGLEEGFASQCALVVLSVGVATVSAVSGVDRGIKMLSEFNVLLAVGLMVYVVITGRTAFLLDGLVMNIGDYVSSFPSMTMDTYAFSETPEQTQAWLGSWTLFFWAWWVAWAPFVGLFLARISRGRTLRQFVIGTLSIPFIFVLLWMSFFGNSALDLVRHGNDAFGKAAVSTPQQGFYDLLATYPGATFLTGLATMIGLLLYITSADSGALVMSNFTSRTNHSSQDGPVWSRIFWSVVVGVLTIVLLQIDGVVTVQSATVVMGLPFTVVMYLIMLSLVRSFRLEQTQAEARGISLHSAMSGRTEHSTAVGHPVAWRRRLSRASTWPNAAKTEKYMENVAIPAMEQVATELKNRGIEATLVSTDVSDSPIRTLDLTVNLDEEQNFRYQLYPLEYAVPSFTRDTGENDEVYYRIEVFDNTGSLGYDVYGYTVEQLIDNILDLYERHLEFLHMQRDLPGSSDMSGGAEPIRDWSETS</sequence>
<dbReference type="HOGENOM" id="CLU_010118_3_1_11"/>
<feature type="transmembrane region" description="Helical" evidence="8">
    <location>
        <begin position="198"/>
        <end position="220"/>
    </location>
</feature>
<comment type="caution">
    <text evidence="9">The sequence shown here is derived from an EMBL/GenBank/DDBJ whole genome shotgun (WGS) entry which is preliminary data.</text>
</comment>
<dbReference type="NCBIfam" id="NF007399">
    <property type="entry name" value="PRK09928.1"/>
    <property type="match status" value="1"/>
</dbReference>
<feature type="transmembrane region" description="Helical" evidence="8">
    <location>
        <begin position="445"/>
        <end position="468"/>
    </location>
</feature>
<dbReference type="eggNOG" id="COG1292">
    <property type="taxonomic scope" value="Bacteria"/>
</dbReference>
<dbReference type="AlphaFoldDB" id="L1MKX1"/>
<dbReference type="PANTHER" id="PTHR30047:SF7">
    <property type="entry name" value="HIGH-AFFINITY CHOLINE TRANSPORT PROTEIN"/>
    <property type="match status" value="1"/>
</dbReference>
<dbReference type="InterPro" id="IPR000060">
    <property type="entry name" value="BCCT_transptr"/>
</dbReference>
<feature type="transmembrane region" description="Helical" evidence="8">
    <location>
        <begin position="110"/>
        <end position="133"/>
    </location>
</feature>
<name>L1MKX1_9CORY</name>
<dbReference type="PATRIC" id="fig|1035195.3.peg.591"/>
<evidence type="ECO:0000256" key="5">
    <source>
        <dbReference type="ARBA" id="ARBA00022692"/>
    </source>
</evidence>
<dbReference type="GO" id="GO:0022857">
    <property type="term" value="F:transmembrane transporter activity"/>
    <property type="evidence" value="ECO:0007669"/>
    <property type="project" value="InterPro"/>
</dbReference>
<feature type="transmembrane region" description="Helical" evidence="8">
    <location>
        <begin position="232"/>
        <end position="252"/>
    </location>
</feature>
<dbReference type="Proteomes" id="UP000010445">
    <property type="component" value="Unassembled WGS sequence"/>
</dbReference>
<gene>
    <name evidence="9" type="ORF">HMPREF9997_00660</name>
</gene>
<dbReference type="PANTHER" id="PTHR30047">
    <property type="entry name" value="HIGH-AFFINITY CHOLINE TRANSPORT PROTEIN-RELATED"/>
    <property type="match status" value="1"/>
</dbReference>
<evidence type="ECO:0000256" key="3">
    <source>
        <dbReference type="ARBA" id="ARBA00022448"/>
    </source>
</evidence>
<dbReference type="GO" id="GO:0005886">
    <property type="term" value="C:plasma membrane"/>
    <property type="evidence" value="ECO:0007669"/>
    <property type="project" value="UniProtKB-SubCell"/>
</dbReference>
<evidence type="ECO:0000256" key="7">
    <source>
        <dbReference type="ARBA" id="ARBA00023136"/>
    </source>
</evidence>
<feature type="transmembrane region" description="Helical" evidence="8">
    <location>
        <begin position="321"/>
        <end position="339"/>
    </location>
</feature>
<accession>L1MKX1</accession>
<evidence type="ECO:0000256" key="1">
    <source>
        <dbReference type="ARBA" id="ARBA00004651"/>
    </source>
</evidence>
<keyword evidence="7 8" id="KW-0472">Membrane</keyword>
<comment type="similarity">
    <text evidence="2">Belongs to the BCCT transporter (TC 2.A.15) family.</text>
</comment>
<feature type="transmembrane region" description="Helical" evidence="8">
    <location>
        <begin position="20"/>
        <end position="39"/>
    </location>
</feature>
<proteinExistence type="inferred from homology"/>
<dbReference type="STRING" id="1035195.HMPREF9997_00660"/>
<keyword evidence="3" id="KW-0813">Transport</keyword>
<protein>
    <submittedName>
        <fullName evidence="9">Transporter, betaine/carnitine/choline family</fullName>
    </submittedName>
</protein>
<keyword evidence="10" id="KW-1185">Reference proteome</keyword>
<feature type="transmembrane region" description="Helical" evidence="8">
    <location>
        <begin position="161"/>
        <end position="186"/>
    </location>
</feature>
<evidence type="ECO:0000256" key="8">
    <source>
        <dbReference type="SAM" id="Phobius"/>
    </source>
</evidence>
<dbReference type="InterPro" id="IPR018093">
    <property type="entry name" value="BCCT_CS"/>
</dbReference>
<evidence type="ECO:0000313" key="10">
    <source>
        <dbReference type="Proteomes" id="UP000010445"/>
    </source>
</evidence>
<feature type="transmembrane region" description="Helical" evidence="8">
    <location>
        <begin position="371"/>
        <end position="393"/>
    </location>
</feature>
<dbReference type="EMBL" id="AMEM01000011">
    <property type="protein sequence ID" value="EKX91586.1"/>
    <property type="molecule type" value="Genomic_DNA"/>
</dbReference>
<evidence type="ECO:0000256" key="4">
    <source>
        <dbReference type="ARBA" id="ARBA00022475"/>
    </source>
</evidence>
<evidence type="ECO:0000256" key="6">
    <source>
        <dbReference type="ARBA" id="ARBA00022989"/>
    </source>
</evidence>
<feature type="transmembrane region" description="Helical" evidence="8">
    <location>
        <begin position="287"/>
        <end position="309"/>
    </location>
</feature>
<dbReference type="NCBIfam" id="TIGR00842">
    <property type="entry name" value="bcct"/>
    <property type="match status" value="1"/>
</dbReference>
<keyword evidence="6 8" id="KW-1133">Transmembrane helix</keyword>
<evidence type="ECO:0000313" key="9">
    <source>
        <dbReference type="EMBL" id="EKX91586.1"/>
    </source>
</evidence>
<organism evidence="9 10">
    <name type="scientific">Corynebacterium durum F0235</name>
    <dbReference type="NCBI Taxonomy" id="1035195"/>
    <lineage>
        <taxon>Bacteria</taxon>
        <taxon>Bacillati</taxon>
        <taxon>Actinomycetota</taxon>
        <taxon>Actinomycetes</taxon>
        <taxon>Mycobacteriales</taxon>
        <taxon>Corynebacteriaceae</taxon>
        <taxon>Corynebacterium</taxon>
    </lineage>
</organism>
<feature type="transmembrane region" description="Helical" evidence="8">
    <location>
        <begin position="60"/>
        <end position="82"/>
    </location>
</feature>
<dbReference type="PROSITE" id="PS01303">
    <property type="entry name" value="BCCT"/>
    <property type="match status" value="1"/>
</dbReference>
<dbReference type="Pfam" id="PF02028">
    <property type="entry name" value="BCCT"/>
    <property type="match status" value="1"/>
</dbReference>